<sequence>MIKKTIIVDEFHEGASAQEYRDGVQRMRDAVSDIHTKDDVIAPIRANGIVLPTGHTVHVRRTGQPTKIYMIHGSDKFEDSAGNVYNQQEVFGETCDSVAVVDPATGDITTY</sequence>
<organism evidence="1 2">
    <name type="scientific">Paraburkholderia largidicola</name>
    <dbReference type="NCBI Taxonomy" id="3014751"/>
    <lineage>
        <taxon>Bacteria</taxon>
        <taxon>Pseudomonadati</taxon>
        <taxon>Pseudomonadota</taxon>
        <taxon>Betaproteobacteria</taxon>
        <taxon>Burkholderiales</taxon>
        <taxon>Burkholderiaceae</taxon>
        <taxon>Paraburkholderia</taxon>
    </lineage>
</organism>
<evidence type="ECO:0000313" key="2">
    <source>
        <dbReference type="Proteomes" id="UP000510888"/>
    </source>
</evidence>
<keyword evidence="2" id="KW-1185">Reference proteome</keyword>
<dbReference type="Proteomes" id="UP000510888">
    <property type="component" value="Plasmid PPGU16_p2"/>
</dbReference>
<protein>
    <submittedName>
        <fullName evidence="1">Uncharacterized protein</fullName>
    </submittedName>
</protein>
<name>A0A7I8C471_9BURK</name>
<accession>A0A7I8C471</accession>
<reference evidence="1 2" key="1">
    <citation type="journal article" date="2020" name="Genes (Basel)">
        <title>Genomic Comparison of Insect Gut Symbionts from Divergent Burkholderia Subclades.</title>
        <authorList>
            <person name="Takeshita K."/>
            <person name="Kikuchi Y."/>
        </authorList>
    </citation>
    <scope>NUCLEOTIDE SEQUENCE [LARGE SCALE GENOMIC DNA]</scope>
    <source>
        <strain evidence="1 2">PGU16</strain>
        <plasmid evidence="1 2">PPGU16_p2</plasmid>
    </source>
</reference>
<dbReference type="RefSeq" id="WP_180727449.1">
    <property type="nucleotide sequence ID" value="NZ_AP023177.1"/>
</dbReference>
<dbReference type="EMBL" id="AP023177">
    <property type="protein sequence ID" value="BCF95271.1"/>
    <property type="molecule type" value="Genomic_DNA"/>
</dbReference>
<proteinExistence type="predicted"/>
<dbReference type="AlphaFoldDB" id="A0A7I8C471"/>
<keyword evidence="1" id="KW-0614">Plasmid</keyword>
<evidence type="ECO:0000313" key="1">
    <source>
        <dbReference type="EMBL" id="BCF95271.1"/>
    </source>
</evidence>
<gene>
    <name evidence="1" type="ORF">PPGU16_83380</name>
</gene>
<geneLocation type="plasmid" evidence="1 2">
    <name>PPGU16_p2</name>
</geneLocation>
<dbReference type="KEGG" id="plad:PPGU16_83380"/>